<accession>A0A2G9I853</accession>
<proteinExistence type="predicted"/>
<evidence type="ECO:0000256" key="1">
    <source>
        <dbReference type="SAM" id="Phobius"/>
    </source>
</evidence>
<dbReference type="Proteomes" id="UP000231279">
    <property type="component" value="Unassembled WGS sequence"/>
</dbReference>
<name>A0A2G9I853_9LAMI</name>
<dbReference type="PANTHER" id="PTHR33264:SF27">
    <property type="entry name" value="TRANSMEMBRANE PROTEIN"/>
    <property type="match status" value="1"/>
</dbReference>
<dbReference type="EMBL" id="NKXS01000164">
    <property type="protein sequence ID" value="PIN25929.1"/>
    <property type="molecule type" value="Genomic_DNA"/>
</dbReference>
<feature type="transmembrane region" description="Helical" evidence="1">
    <location>
        <begin position="6"/>
        <end position="31"/>
    </location>
</feature>
<dbReference type="OrthoDB" id="1914633at2759"/>
<protein>
    <submittedName>
        <fullName evidence="2">Uncharacterized protein</fullName>
    </submittedName>
</protein>
<dbReference type="PANTHER" id="PTHR33264">
    <property type="entry name" value="EXPRESSED PROTEIN"/>
    <property type="match status" value="1"/>
</dbReference>
<evidence type="ECO:0000313" key="2">
    <source>
        <dbReference type="EMBL" id="PIN25929.1"/>
    </source>
</evidence>
<keyword evidence="1" id="KW-0812">Transmembrane</keyword>
<keyword evidence="1" id="KW-0472">Membrane</keyword>
<keyword evidence="3" id="KW-1185">Reference proteome</keyword>
<gene>
    <name evidence="2" type="ORF">CDL12_01343</name>
</gene>
<keyword evidence="1" id="KW-1133">Transmembrane helix</keyword>
<dbReference type="STRING" id="429701.A0A2G9I853"/>
<dbReference type="AlphaFoldDB" id="A0A2G9I853"/>
<sequence>MEDRNMLAADCIVISCCCQCMILQILIFILLKLPHKLLKKTKEYAKKFKARKRGTKIVQIELTRYNEDSFRSLGNSFRIEINDFLLDESLHFGCCMDEIESVLEEFSDRGEFAFGSFWGGEVSLSRRFNSCIQEDRFDYDNRGCRMIGIEIVSSC</sequence>
<comment type="caution">
    <text evidence="2">The sequence shown here is derived from an EMBL/GenBank/DDBJ whole genome shotgun (WGS) entry which is preliminary data.</text>
</comment>
<evidence type="ECO:0000313" key="3">
    <source>
        <dbReference type="Proteomes" id="UP000231279"/>
    </source>
</evidence>
<organism evidence="2 3">
    <name type="scientific">Handroanthus impetiginosus</name>
    <dbReference type="NCBI Taxonomy" id="429701"/>
    <lineage>
        <taxon>Eukaryota</taxon>
        <taxon>Viridiplantae</taxon>
        <taxon>Streptophyta</taxon>
        <taxon>Embryophyta</taxon>
        <taxon>Tracheophyta</taxon>
        <taxon>Spermatophyta</taxon>
        <taxon>Magnoliopsida</taxon>
        <taxon>eudicotyledons</taxon>
        <taxon>Gunneridae</taxon>
        <taxon>Pentapetalae</taxon>
        <taxon>asterids</taxon>
        <taxon>lamiids</taxon>
        <taxon>Lamiales</taxon>
        <taxon>Bignoniaceae</taxon>
        <taxon>Crescentiina</taxon>
        <taxon>Tabebuia alliance</taxon>
        <taxon>Handroanthus</taxon>
    </lineage>
</organism>
<reference evidence="3" key="1">
    <citation type="journal article" date="2018" name="Gigascience">
        <title>Genome assembly of the Pink Ipe (Handroanthus impetiginosus, Bignoniaceae), a highly valued, ecologically keystone Neotropical timber forest tree.</title>
        <authorList>
            <person name="Silva-Junior O.B."/>
            <person name="Grattapaglia D."/>
            <person name="Novaes E."/>
            <person name="Collevatti R.G."/>
        </authorList>
    </citation>
    <scope>NUCLEOTIDE SEQUENCE [LARGE SCALE GENOMIC DNA]</scope>
    <source>
        <strain evidence="3">cv. UFG-1</strain>
    </source>
</reference>